<dbReference type="InterPro" id="IPR050491">
    <property type="entry name" value="AmpC-like"/>
</dbReference>
<dbReference type="SUPFAM" id="SSF56601">
    <property type="entry name" value="beta-lactamase/transpeptidase-like"/>
    <property type="match status" value="1"/>
</dbReference>
<feature type="chain" id="PRO_5046281776" evidence="1">
    <location>
        <begin position="21"/>
        <end position="378"/>
    </location>
</feature>
<keyword evidence="4" id="KW-1185">Reference proteome</keyword>
<feature type="domain" description="Beta-lactamase-related" evidence="2">
    <location>
        <begin position="30"/>
        <end position="353"/>
    </location>
</feature>
<keyword evidence="1" id="KW-0732">Signal</keyword>
<evidence type="ECO:0000313" key="4">
    <source>
        <dbReference type="Proteomes" id="UP001596548"/>
    </source>
</evidence>
<dbReference type="GO" id="GO:0016787">
    <property type="term" value="F:hydrolase activity"/>
    <property type="evidence" value="ECO:0007669"/>
    <property type="project" value="UniProtKB-KW"/>
</dbReference>
<sequence>MAVVATLAAALVMGGTTADAAHSGDERLQAAVDDLHGYGITGVQGLADVDGRVTTARAGVANVATGAPVPVDGYFRMGSDTKTFVSVVVLQLVREGRLSLEDSVERWLPGVVAGNGNDGRKITVRELLQHTSGIADYADGLPLLATAEGFQAHRFDHHDAAELVALAMTKPPLFAPGASWSYSNTNYVLAGMIINRVTGHSWAQEVHDRILAPLHLNHTYVPGDEPTLRDPHADGYTQNGLGGPLVDTTNFNPTTADAAGAMVTTPTDLARFWQALQGGRLLAPAQMAQMHQTVPEPGSAPAFPGDRYGLGIVSIPDSCGGYWSHAGDELGWSTLNGVSPDGKRVVVLSLSSQLADQTSEVSVRQRVRKLIDETLCQR</sequence>
<dbReference type="Pfam" id="PF00144">
    <property type="entry name" value="Beta-lactamase"/>
    <property type="match status" value="1"/>
</dbReference>
<dbReference type="InterPro" id="IPR012338">
    <property type="entry name" value="Beta-lactam/transpept-like"/>
</dbReference>
<gene>
    <name evidence="3" type="ORF">ACFQS1_33860</name>
</gene>
<accession>A0ABW2I293</accession>
<proteinExistence type="predicted"/>
<dbReference type="PANTHER" id="PTHR46825">
    <property type="entry name" value="D-ALANYL-D-ALANINE-CARBOXYPEPTIDASE/ENDOPEPTIDASE AMPH"/>
    <property type="match status" value="1"/>
</dbReference>
<dbReference type="Proteomes" id="UP001596548">
    <property type="component" value="Unassembled WGS sequence"/>
</dbReference>
<evidence type="ECO:0000256" key="1">
    <source>
        <dbReference type="SAM" id="SignalP"/>
    </source>
</evidence>
<dbReference type="EMBL" id="JBHTBJ010000041">
    <property type="protein sequence ID" value="MFC7278978.1"/>
    <property type="molecule type" value="Genomic_DNA"/>
</dbReference>
<keyword evidence="3" id="KW-0378">Hydrolase</keyword>
<dbReference type="Gene3D" id="3.40.710.10">
    <property type="entry name" value="DD-peptidase/beta-lactamase superfamily"/>
    <property type="match status" value="1"/>
</dbReference>
<evidence type="ECO:0000313" key="3">
    <source>
        <dbReference type="EMBL" id="MFC7278978.1"/>
    </source>
</evidence>
<feature type="signal peptide" evidence="1">
    <location>
        <begin position="1"/>
        <end position="20"/>
    </location>
</feature>
<organism evidence="3 4">
    <name type="scientific">Paractinoplanes rhizophilus</name>
    <dbReference type="NCBI Taxonomy" id="1416877"/>
    <lineage>
        <taxon>Bacteria</taxon>
        <taxon>Bacillati</taxon>
        <taxon>Actinomycetota</taxon>
        <taxon>Actinomycetes</taxon>
        <taxon>Micromonosporales</taxon>
        <taxon>Micromonosporaceae</taxon>
        <taxon>Paractinoplanes</taxon>
    </lineage>
</organism>
<evidence type="ECO:0000259" key="2">
    <source>
        <dbReference type="Pfam" id="PF00144"/>
    </source>
</evidence>
<comment type="caution">
    <text evidence="3">The sequence shown here is derived from an EMBL/GenBank/DDBJ whole genome shotgun (WGS) entry which is preliminary data.</text>
</comment>
<dbReference type="PANTHER" id="PTHR46825:SF7">
    <property type="entry name" value="D-ALANYL-D-ALANINE CARBOXYPEPTIDASE"/>
    <property type="match status" value="1"/>
</dbReference>
<dbReference type="InterPro" id="IPR001466">
    <property type="entry name" value="Beta-lactam-related"/>
</dbReference>
<protein>
    <submittedName>
        <fullName evidence="3">Serine hydrolase domain-containing protein</fullName>
        <ecNumber evidence="3">3.-.-.-</ecNumber>
    </submittedName>
</protein>
<dbReference type="RefSeq" id="WP_378976092.1">
    <property type="nucleotide sequence ID" value="NZ_JBHTBJ010000041.1"/>
</dbReference>
<name>A0ABW2I293_9ACTN</name>
<reference evidence="4" key="1">
    <citation type="journal article" date="2019" name="Int. J. Syst. Evol. Microbiol.">
        <title>The Global Catalogue of Microorganisms (GCM) 10K type strain sequencing project: providing services to taxonomists for standard genome sequencing and annotation.</title>
        <authorList>
            <consortium name="The Broad Institute Genomics Platform"/>
            <consortium name="The Broad Institute Genome Sequencing Center for Infectious Disease"/>
            <person name="Wu L."/>
            <person name="Ma J."/>
        </authorList>
    </citation>
    <scope>NUCLEOTIDE SEQUENCE [LARGE SCALE GENOMIC DNA]</scope>
    <source>
        <strain evidence="4">XZYJT-10</strain>
    </source>
</reference>
<dbReference type="EC" id="3.-.-.-" evidence="3"/>